<protein>
    <submittedName>
        <fullName evidence="3">FecR domain-containing protein</fullName>
    </submittedName>
</protein>
<dbReference type="Proteomes" id="UP001169764">
    <property type="component" value="Unassembled WGS sequence"/>
</dbReference>
<evidence type="ECO:0000313" key="3">
    <source>
        <dbReference type="EMBL" id="MDO6414957.1"/>
    </source>
</evidence>
<dbReference type="InterPro" id="IPR012373">
    <property type="entry name" value="Ferrdict_sens_TM"/>
</dbReference>
<feature type="domain" description="FecR protein" evidence="2">
    <location>
        <begin position="103"/>
        <end position="194"/>
    </location>
</feature>
<keyword evidence="1" id="KW-0812">Transmembrane</keyword>
<dbReference type="PIRSF" id="PIRSF018266">
    <property type="entry name" value="FecR"/>
    <property type="match status" value="1"/>
</dbReference>
<keyword evidence="4" id="KW-1185">Reference proteome</keyword>
<accession>A0ABT8YAD9</accession>
<organism evidence="3 4">
    <name type="scientific">Sphingomonas natans</name>
    <dbReference type="NCBI Taxonomy" id="3063330"/>
    <lineage>
        <taxon>Bacteria</taxon>
        <taxon>Pseudomonadati</taxon>
        <taxon>Pseudomonadota</taxon>
        <taxon>Alphaproteobacteria</taxon>
        <taxon>Sphingomonadales</taxon>
        <taxon>Sphingomonadaceae</taxon>
        <taxon>Sphingomonas</taxon>
    </lineage>
</organism>
<reference evidence="3" key="1">
    <citation type="submission" date="2023-07" db="EMBL/GenBank/DDBJ databases">
        <authorList>
            <person name="Kim M."/>
        </authorList>
    </citation>
    <scope>NUCLEOTIDE SEQUENCE</scope>
    <source>
        <strain evidence="3">BIUV-7</strain>
    </source>
</reference>
<keyword evidence="1" id="KW-1133">Transmembrane helix</keyword>
<dbReference type="InterPro" id="IPR006860">
    <property type="entry name" value="FecR"/>
</dbReference>
<dbReference type="RefSeq" id="WP_303542588.1">
    <property type="nucleotide sequence ID" value="NZ_JAUOTP010000004.1"/>
</dbReference>
<evidence type="ECO:0000313" key="4">
    <source>
        <dbReference type="Proteomes" id="UP001169764"/>
    </source>
</evidence>
<dbReference type="EMBL" id="JAUOTP010000004">
    <property type="protein sequence ID" value="MDO6414957.1"/>
    <property type="molecule type" value="Genomic_DNA"/>
</dbReference>
<dbReference type="Pfam" id="PF04773">
    <property type="entry name" value="FecR"/>
    <property type="match status" value="1"/>
</dbReference>
<sequence>MSRRAALLDAARWTLCEEEHALAEPPPHAADDVQATLHDPALSAALAEMGAIARLSDADVRALRAGRRHAIGTGIVAVLVAVVGIGAWQRTRIAPTGSETRHFETRRGEQRVVRLEDGSTLRLDGATSVDVTLDRRERRVELRRGDAYFDVAHEANRPFVVQAGGSATRVLGTAFTIDLAGQDVRLSVYRGRVRFGGDKGSILVSSGWRSRFASGFARTPTRFDAAQQDWRGSWIDTDDMQLGELVDALNRRAGPLILRPSPGLAAIPLAGRFRLDDAELLLGAMGAAYGFRVEREGDRLRLTGLVDPIARSTPK</sequence>
<dbReference type="PANTHER" id="PTHR30273:SF2">
    <property type="entry name" value="PROTEIN FECR"/>
    <property type="match status" value="1"/>
</dbReference>
<evidence type="ECO:0000259" key="2">
    <source>
        <dbReference type="Pfam" id="PF04773"/>
    </source>
</evidence>
<proteinExistence type="predicted"/>
<dbReference type="Gene3D" id="2.60.120.1440">
    <property type="match status" value="1"/>
</dbReference>
<comment type="caution">
    <text evidence="3">The sequence shown here is derived from an EMBL/GenBank/DDBJ whole genome shotgun (WGS) entry which is preliminary data.</text>
</comment>
<keyword evidence="1" id="KW-0472">Membrane</keyword>
<name>A0ABT8YAD9_9SPHN</name>
<feature type="transmembrane region" description="Helical" evidence="1">
    <location>
        <begin position="70"/>
        <end position="88"/>
    </location>
</feature>
<evidence type="ECO:0000256" key="1">
    <source>
        <dbReference type="SAM" id="Phobius"/>
    </source>
</evidence>
<dbReference type="PANTHER" id="PTHR30273">
    <property type="entry name" value="PERIPLASMIC SIGNAL SENSOR AND SIGMA FACTOR ACTIVATOR FECR-RELATED"/>
    <property type="match status" value="1"/>
</dbReference>
<gene>
    <name evidence="3" type="ORF">Q4F19_11240</name>
</gene>